<keyword evidence="9" id="KW-0964">Secreted</keyword>
<protein>
    <recommendedName>
        <fullName evidence="9">C-C motif chemokine</fullName>
    </recommendedName>
</protein>
<dbReference type="Pfam" id="PF01582">
    <property type="entry name" value="TIR"/>
    <property type="match status" value="1"/>
</dbReference>
<organism evidence="11 12">
    <name type="scientific">Gambusia affinis</name>
    <name type="common">Western mosquitofish</name>
    <name type="synonym">Heterandria affinis</name>
    <dbReference type="NCBI Taxonomy" id="33528"/>
    <lineage>
        <taxon>Eukaryota</taxon>
        <taxon>Metazoa</taxon>
        <taxon>Chordata</taxon>
        <taxon>Craniata</taxon>
        <taxon>Vertebrata</taxon>
        <taxon>Euteleostomi</taxon>
        <taxon>Actinopterygii</taxon>
        <taxon>Neopterygii</taxon>
        <taxon>Teleostei</taxon>
        <taxon>Neoteleostei</taxon>
        <taxon>Acanthomorphata</taxon>
        <taxon>Ovalentaria</taxon>
        <taxon>Atherinomorphae</taxon>
        <taxon>Cyprinodontiformes</taxon>
        <taxon>Poeciliidae</taxon>
        <taxon>Poeciliinae</taxon>
        <taxon>Gambusia</taxon>
    </lineage>
</organism>
<reference evidence="11 12" key="1">
    <citation type="journal article" date="2018" name="G3 (Bethesda)">
        <title>A High-Quality Reference Genome for the Invasive Mosquitofish Gambusia affinis Using a Chicago Library.</title>
        <authorList>
            <person name="Hoffberg S.L."/>
            <person name="Troendle N.J."/>
            <person name="Glenn T.C."/>
            <person name="Mahmud O."/>
            <person name="Louha S."/>
            <person name="Chalopin D."/>
            <person name="Bennetzen J.L."/>
            <person name="Mauricio R."/>
        </authorList>
    </citation>
    <scope>NUCLEOTIDE SEQUENCE [LARGE SCALE GENOMIC DNA]</scope>
    <source>
        <strain evidence="11">NE01/NJP1002.9</strain>
        <tissue evidence="11">Muscle</tissue>
    </source>
</reference>
<dbReference type="GO" id="GO:0038023">
    <property type="term" value="F:signaling receptor activity"/>
    <property type="evidence" value="ECO:0007669"/>
    <property type="project" value="TreeGrafter"/>
</dbReference>
<evidence type="ECO:0000256" key="3">
    <source>
        <dbReference type="ARBA" id="ARBA00022514"/>
    </source>
</evidence>
<comment type="subcellular location">
    <subcellularLocation>
        <location evidence="1">Membrane</location>
    </subcellularLocation>
    <subcellularLocation>
        <location evidence="9">Secreted</location>
    </subcellularLocation>
</comment>
<comment type="caution">
    <text evidence="11">The sequence shown here is derived from an EMBL/GenBank/DDBJ whole genome shotgun (WGS) entry which is preliminary data.</text>
</comment>
<dbReference type="GO" id="GO:0002224">
    <property type="term" value="P:toll-like receptor signaling pathway"/>
    <property type="evidence" value="ECO:0007669"/>
    <property type="project" value="TreeGrafter"/>
</dbReference>
<dbReference type="SUPFAM" id="SSF52200">
    <property type="entry name" value="Toll/Interleukin receptor TIR domain"/>
    <property type="match status" value="1"/>
</dbReference>
<feature type="domain" description="Chemokine interleukin-8-like" evidence="10">
    <location>
        <begin position="27"/>
        <end position="86"/>
    </location>
</feature>
<evidence type="ECO:0000313" key="11">
    <source>
        <dbReference type="EMBL" id="PWA17971.1"/>
    </source>
</evidence>
<dbReference type="Gene3D" id="3.40.50.10140">
    <property type="entry name" value="Toll/interleukin-1 receptor homology (TIR) domain"/>
    <property type="match status" value="1"/>
</dbReference>
<dbReference type="InterPro" id="IPR036048">
    <property type="entry name" value="Interleukin_8-like_sf"/>
</dbReference>
<evidence type="ECO:0000256" key="9">
    <source>
        <dbReference type="RuleBase" id="RU361150"/>
    </source>
</evidence>
<dbReference type="SMART" id="SM00199">
    <property type="entry name" value="SCY"/>
    <property type="match status" value="1"/>
</dbReference>
<evidence type="ECO:0000256" key="4">
    <source>
        <dbReference type="ARBA" id="ARBA00022692"/>
    </source>
</evidence>
<dbReference type="Gene3D" id="2.40.50.40">
    <property type="match status" value="1"/>
</dbReference>
<evidence type="ECO:0000256" key="8">
    <source>
        <dbReference type="ARBA" id="ARBA00023157"/>
    </source>
</evidence>
<evidence type="ECO:0000256" key="2">
    <source>
        <dbReference type="ARBA" id="ARBA00010868"/>
    </source>
</evidence>
<keyword evidence="3 9" id="KW-0202">Cytokine</keyword>
<dbReference type="GO" id="GO:0008009">
    <property type="term" value="F:chemokine activity"/>
    <property type="evidence" value="ECO:0007669"/>
    <property type="project" value="InterPro"/>
</dbReference>
<dbReference type="GO" id="GO:0005886">
    <property type="term" value="C:plasma membrane"/>
    <property type="evidence" value="ECO:0007669"/>
    <property type="project" value="TreeGrafter"/>
</dbReference>
<gene>
    <name evidence="11" type="ORF">CCH79_00003982</name>
</gene>
<keyword evidence="5 9" id="KW-0732">Signal</keyword>
<dbReference type="EMBL" id="NHOQ01002355">
    <property type="protein sequence ID" value="PWA17971.1"/>
    <property type="molecule type" value="Genomic_DNA"/>
</dbReference>
<dbReference type="Proteomes" id="UP000250572">
    <property type="component" value="Unassembled WGS sequence"/>
</dbReference>
<dbReference type="GO" id="GO:0005615">
    <property type="term" value="C:extracellular space"/>
    <property type="evidence" value="ECO:0007669"/>
    <property type="project" value="UniProtKB-KW"/>
</dbReference>
<feature type="signal peptide" evidence="9">
    <location>
        <begin position="1"/>
        <end position="27"/>
    </location>
</feature>
<dbReference type="AlphaFoldDB" id="A0A315V3L4"/>
<dbReference type="PROSITE" id="PS00472">
    <property type="entry name" value="SMALL_CYTOKINES_CC"/>
    <property type="match status" value="1"/>
</dbReference>
<dbReference type="PANTHER" id="PTHR24365:SF522">
    <property type="entry name" value="LOW QUALITY PROTEIN: TOLL-LIKE RECEPTOR 13-RELATED"/>
    <property type="match status" value="1"/>
</dbReference>
<dbReference type="InterPro" id="IPR035897">
    <property type="entry name" value="Toll_tir_struct_dom_sf"/>
</dbReference>
<dbReference type="InterPro" id="IPR000157">
    <property type="entry name" value="TIR_dom"/>
</dbReference>
<proteinExistence type="inferred from homology"/>
<keyword evidence="12" id="KW-1185">Reference proteome</keyword>
<keyword evidence="7" id="KW-0472">Membrane</keyword>
<dbReference type="InterPro" id="IPR001811">
    <property type="entry name" value="Chemokine_IL8-like_dom"/>
</dbReference>
<dbReference type="PANTHER" id="PTHR24365">
    <property type="entry name" value="TOLL-LIKE RECEPTOR"/>
    <property type="match status" value="1"/>
</dbReference>
<sequence>MESNKACLFAALCIFLIVSSFVCSSDSASCCLRYTKKKLSCLQVKNYSVQTIHGSCDISAIIFHVNRRFVCADPAKPWTRRAVKCVEIPLGGLRRAASSGKPITQNITDAIYGSRKTICVISRRYLESEWCSREVQTARRRMKPADIKTGQLSEKSFVFHVPFHWYDAELVTDDEASQIWEDVGSDPEVSYGIMGQIQSLEIQRAVGGPTQGTI</sequence>
<name>A0A315V3L4_GAMAF</name>
<feature type="chain" id="PRO_5016190806" description="C-C motif chemokine" evidence="9">
    <location>
        <begin position="28"/>
        <end position="214"/>
    </location>
</feature>
<dbReference type="SUPFAM" id="SSF54117">
    <property type="entry name" value="Interleukin 8-like chemokines"/>
    <property type="match status" value="1"/>
</dbReference>
<keyword evidence="6" id="KW-1133">Transmembrane helix</keyword>
<evidence type="ECO:0000259" key="10">
    <source>
        <dbReference type="SMART" id="SM00199"/>
    </source>
</evidence>
<keyword evidence="4" id="KW-0812">Transmembrane</keyword>
<evidence type="ECO:0000313" key="12">
    <source>
        <dbReference type="Proteomes" id="UP000250572"/>
    </source>
</evidence>
<accession>A0A315V3L4</accession>
<evidence type="ECO:0000256" key="6">
    <source>
        <dbReference type="ARBA" id="ARBA00022989"/>
    </source>
</evidence>
<evidence type="ECO:0000256" key="7">
    <source>
        <dbReference type="ARBA" id="ARBA00023136"/>
    </source>
</evidence>
<comment type="similarity">
    <text evidence="2 9">Belongs to the intercrine beta (chemokine CC) family.</text>
</comment>
<dbReference type="InterPro" id="IPR000827">
    <property type="entry name" value="Chemokine_CC_CS"/>
</dbReference>
<dbReference type="GO" id="GO:0006955">
    <property type="term" value="P:immune response"/>
    <property type="evidence" value="ECO:0007669"/>
    <property type="project" value="InterPro"/>
</dbReference>
<evidence type="ECO:0000256" key="5">
    <source>
        <dbReference type="ARBA" id="ARBA00022729"/>
    </source>
</evidence>
<dbReference type="GO" id="GO:0006954">
    <property type="term" value="P:inflammatory response"/>
    <property type="evidence" value="ECO:0007669"/>
    <property type="project" value="TreeGrafter"/>
</dbReference>
<evidence type="ECO:0000256" key="1">
    <source>
        <dbReference type="ARBA" id="ARBA00004370"/>
    </source>
</evidence>
<keyword evidence="9" id="KW-0145">Chemotaxis</keyword>
<dbReference type="Pfam" id="PF00048">
    <property type="entry name" value="IL8"/>
    <property type="match status" value="1"/>
</dbReference>
<keyword evidence="8" id="KW-1015">Disulfide bond</keyword>